<dbReference type="GO" id="GO:0005737">
    <property type="term" value="C:cytoplasm"/>
    <property type="evidence" value="ECO:0007669"/>
    <property type="project" value="UniProtKB-SubCell"/>
</dbReference>
<evidence type="ECO:0000256" key="3">
    <source>
        <dbReference type="SAM" id="Coils"/>
    </source>
</evidence>
<comment type="caution">
    <text evidence="5">The sequence shown here is derived from an EMBL/GenBank/DDBJ whole genome shotgun (WGS) entry which is preliminary data.</text>
</comment>
<accession>A0A1C0YTF3</accession>
<evidence type="ECO:0000259" key="4">
    <source>
        <dbReference type="Pfam" id="PF00582"/>
    </source>
</evidence>
<dbReference type="InterPro" id="IPR014729">
    <property type="entry name" value="Rossmann-like_a/b/a_fold"/>
</dbReference>
<comment type="similarity">
    <text evidence="1 2">Belongs to the universal stress protein A family.</text>
</comment>
<reference evidence="5 6" key="1">
    <citation type="submission" date="2016-07" db="EMBL/GenBank/DDBJ databases">
        <title>Caryophanon latum genome sequencing.</title>
        <authorList>
            <person name="Verma A."/>
            <person name="Pal Y."/>
            <person name="Krishnamurthi S."/>
        </authorList>
    </citation>
    <scope>NUCLEOTIDE SEQUENCE [LARGE SCALE GENOMIC DNA]</scope>
    <source>
        <strain evidence="5 6">DSM 14151</strain>
    </source>
</reference>
<comment type="subcellular location">
    <subcellularLocation>
        <location evidence="2">Cytoplasm</location>
    </subcellularLocation>
</comment>
<dbReference type="EMBL" id="MATO01000037">
    <property type="protein sequence ID" value="OCS90432.1"/>
    <property type="molecule type" value="Genomic_DNA"/>
</dbReference>
<dbReference type="Pfam" id="PF00582">
    <property type="entry name" value="Usp"/>
    <property type="match status" value="1"/>
</dbReference>
<keyword evidence="3" id="KW-0175">Coiled coil</keyword>
<evidence type="ECO:0000256" key="2">
    <source>
        <dbReference type="PIRNR" id="PIRNR006276"/>
    </source>
</evidence>
<keyword evidence="6" id="KW-1185">Reference proteome</keyword>
<dbReference type="RefSeq" id="WP_066464660.1">
    <property type="nucleotide sequence ID" value="NZ_MATO01000037.1"/>
</dbReference>
<dbReference type="Gene3D" id="3.40.50.620">
    <property type="entry name" value="HUPs"/>
    <property type="match status" value="1"/>
</dbReference>
<evidence type="ECO:0000256" key="1">
    <source>
        <dbReference type="ARBA" id="ARBA00008791"/>
    </source>
</evidence>
<feature type="domain" description="UspA" evidence="4">
    <location>
        <begin position="1"/>
        <end position="137"/>
    </location>
</feature>
<organism evidence="5 6">
    <name type="scientific">Caryophanon latum</name>
    <dbReference type="NCBI Taxonomy" id="33977"/>
    <lineage>
        <taxon>Bacteria</taxon>
        <taxon>Bacillati</taxon>
        <taxon>Bacillota</taxon>
        <taxon>Bacilli</taxon>
        <taxon>Bacillales</taxon>
        <taxon>Caryophanaceae</taxon>
        <taxon>Caryophanon</taxon>
    </lineage>
</organism>
<keyword evidence="2" id="KW-0963">Cytoplasm</keyword>
<gene>
    <name evidence="5" type="ORF">A6K76_11240</name>
</gene>
<dbReference type="OrthoDB" id="9794782at2"/>
<evidence type="ECO:0000313" key="5">
    <source>
        <dbReference type="EMBL" id="OCS90432.1"/>
    </source>
</evidence>
<feature type="coiled-coil region" evidence="3">
    <location>
        <begin position="52"/>
        <end position="79"/>
    </location>
</feature>
<dbReference type="PIRSF" id="PIRSF006276">
    <property type="entry name" value="UspA"/>
    <property type="match status" value="1"/>
</dbReference>
<protein>
    <recommendedName>
        <fullName evidence="2">Universal stress protein</fullName>
    </recommendedName>
</protein>
<dbReference type="CDD" id="cd00293">
    <property type="entry name" value="USP-like"/>
    <property type="match status" value="1"/>
</dbReference>
<dbReference type="AlphaFoldDB" id="A0A1C0YTF3"/>
<dbReference type="PANTHER" id="PTHR46268:SF6">
    <property type="entry name" value="UNIVERSAL STRESS PROTEIN UP12"/>
    <property type="match status" value="1"/>
</dbReference>
<dbReference type="Proteomes" id="UP000093482">
    <property type="component" value="Unassembled WGS sequence"/>
</dbReference>
<dbReference type="PANTHER" id="PTHR46268">
    <property type="entry name" value="STRESS RESPONSE PROTEIN NHAX"/>
    <property type="match status" value="1"/>
</dbReference>
<proteinExistence type="inferred from homology"/>
<dbReference type="InterPro" id="IPR006016">
    <property type="entry name" value="UspA"/>
</dbReference>
<sequence>MYKQIIVAVDFSEPSKVALARAIKLATATGAALTIVSVIDNRSTTSVATYDFKYAEQLKEEITKELEESKAQAEAQGVQDVRIIVEVGSPKIILTSFEEADVIVCGATGLNATERLFIGSISETIVRRATCDVLIVRS</sequence>
<dbReference type="InterPro" id="IPR006015">
    <property type="entry name" value="Universal_stress_UspA"/>
</dbReference>
<name>A0A1C0YTF3_9BACL</name>
<dbReference type="SUPFAM" id="SSF52402">
    <property type="entry name" value="Adenine nucleotide alpha hydrolases-like"/>
    <property type="match status" value="1"/>
</dbReference>
<dbReference type="PRINTS" id="PR01438">
    <property type="entry name" value="UNVRSLSTRESS"/>
</dbReference>
<evidence type="ECO:0000313" key="6">
    <source>
        <dbReference type="Proteomes" id="UP000093482"/>
    </source>
</evidence>